<keyword evidence="2 5" id="KW-0378">Hydrolase</keyword>
<feature type="domain" description="Helicase ATP-binding" evidence="7">
    <location>
        <begin position="29"/>
        <end position="330"/>
    </location>
</feature>
<reference evidence="9 10" key="1">
    <citation type="submission" date="2018-10" db="EMBL/GenBank/DDBJ databases">
        <title>Draft genome sequence of the microsporidian Tubulinosema ratisbonensis.</title>
        <authorList>
            <person name="Polonais V."/>
            <person name="Peyretaillade E."/>
            <person name="Niehus S."/>
            <person name="Wawrzyniak I."/>
            <person name="Franchet A."/>
            <person name="Gaspin C."/>
            <person name="Reichstadt M."/>
            <person name="Belser C."/>
            <person name="Labadie K."/>
            <person name="Delbac F."/>
            <person name="Ferrandon D."/>
        </authorList>
    </citation>
    <scope>NUCLEOTIDE SEQUENCE [LARGE SCALE GENOMIC DNA]</scope>
    <source>
        <strain evidence="9 10">Franzen</strain>
    </source>
</reference>
<dbReference type="InterPro" id="IPR027417">
    <property type="entry name" value="P-loop_NTPase"/>
</dbReference>
<comment type="caution">
    <text evidence="9">The sequence shown here is derived from an EMBL/GenBank/DDBJ whole genome shotgun (WGS) entry which is preliminary data.</text>
</comment>
<evidence type="ECO:0000256" key="1">
    <source>
        <dbReference type="ARBA" id="ARBA00022741"/>
    </source>
</evidence>
<dbReference type="Gene3D" id="3.40.50.300">
    <property type="entry name" value="P-loop containing nucleotide triphosphate hydrolases"/>
    <property type="match status" value="2"/>
</dbReference>
<evidence type="ECO:0000259" key="8">
    <source>
        <dbReference type="PROSITE" id="PS51194"/>
    </source>
</evidence>
<dbReference type="PROSITE" id="PS51192">
    <property type="entry name" value="HELICASE_ATP_BIND_1"/>
    <property type="match status" value="1"/>
</dbReference>
<gene>
    <name evidence="9" type="ORF">TUBRATIS_002480</name>
</gene>
<protein>
    <recommendedName>
        <fullName evidence="5">ATP-dependent RNA helicase</fullName>
        <ecNumber evidence="5">3.6.4.13</ecNumber>
    </recommendedName>
</protein>
<dbReference type="GO" id="GO:0016787">
    <property type="term" value="F:hydrolase activity"/>
    <property type="evidence" value="ECO:0007669"/>
    <property type="project" value="UniProtKB-KW"/>
</dbReference>
<dbReference type="AlphaFoldDB" id="A0A437AQD3"/>
<dbReference type="InterPro" id="IPR001650">
    <property type="entry name" value="Helicase_C-like"/>
</dbReference>
<evidence type="ECO:0000259" key="6">
    <source>
        <dbReference type="PROSITE" id="PS51192"/>
    </source>
</evidence>
<dbReference type="CDD" id="cd18787">
    <property type="entry name" value="SF2_C_DEAD"/>
    <property type="match status" value="1"/>
</dbReference>
<sequence length="401" mass="46552">MVKPPHNIKGIKVINLRIKQIKEGIKENSFKKPFSYFGLPSPHKYLTSIQEKAIPMILNEQSGSFISPTGTGKTLSYVLPYIKLILENHQSLLVVLPTKELCSQVEKIFKSCFELFYEFNKEVIFIEKKRALTTLEPKRKKTLALQSIILSSDNDFDKERINLRSFPNVILCTPGRLKRHFEERSIDFSKISYLVLDEMDKILFDGLEEDFLVVYRALELKCAHFFSATENKLNFFDSIKVGNSNILNEKIQTQFLFVKKEQKLQKLLEIFDRNKKILIFCNTIETANLVSKEIDLPVLHSSVKERNFLYNQFINNQISLVCTDLLGRGLDFKDVDLVINFDFPIKKEGFIHRAGRTGRFFPGKCVSLICKDDLFLQSFQEISALIRIPKEFYDEVGLFMK</sequence>
<dbReference type="GO" id="GO:0003724">
    <property type="term" value="F:RNA helicase activity"/>
    <property type="evidence" value="ECO:0007669"/>
    <property type="project" value="UniProtKB-EC"/>
</dbReference>
<dbReference type="Pfam" id="PF00270">
    <property type="entry name" value="DEAD"/>
    <property type="match status" value="1"/>
</dbReference>
<keyword evidence="1 5" id="KW-0547">Nucleotide-binding</keyword>
<feature type="domain" description="Helicase ATP-binding" evidence="6">
    <location>
        <begin position="54"/>
        <end position="248"/>
    </location>
</feature>
<dbReference type="GO" id="GO:0005524">
    <property type="term" value="F:ATP binding"/>
    <property type="evidence" value="ECO:0007669"/>
    <property type="project" value="UniProtKB-UniRule"/>
</dbReference>
<dbReference type="InterPro" id="IPR014001">
    <property type="entry name" value="Helicase_ATP-bd"/>
</dbReference>
<comment type="similarity">
    <text evidence="5">Belongs to the DEAD box helicase family.</text>
</comment>
<evidence type="ECO:0000313" key="10">
    <source>
        <dbReference type="Proteomes" id="UP000282876"/>
    </source>
</evidence>
<dbReference type="OrthoDB" id="10261904at2759"/>
<evidence type="ECO:0000259" key="7">
    <source>
        <dbReference type="PROSITE" id="PS51193"/>
    </source>
</evidence>
<keyword evidence="10" id="KW-1185">Reference proteome</keyword>
<dbReference type="EMBL" id="RCSS01000065">
    <property type="protein sequence ID" value="RVD93223.1"/>
    <property type="molecule type" value="Genomic_DNA"/>
</dbReference>
<comment type="function">
    <text evidence="5">RNA helicase.</text>
</comment>
<name>A0A437AQD3_9MICR</name>
<dbReference type="Pfam" id="PF00271">
    <property type="entry name" value="Helicase_C"/>
    <property type="match status" value="1"/>
</dbReference>
<dbReference type="EC" id="3.6.4.13" evidence="5"/>
<dbReference type="InterPro" id="IPR014013">
    <property type="entry name" value="Helic_SF1/SF2_ATP-bd_DinG/Rad3"/>
</dbReference>
<dbReference type="PROSITE" id="PS51193">
    <property type="entry name" value="HELICASE_ATP_BIND_2"/>
    <property type="match status" value="1"/>
</dbReference>
<dbReference type="PROSITE" id="PS51194">
    <property type="entry name" value="HELICASE_CTER"/>
    <property type="match status" value="1"/>
</dbReference>
<proteinExistence type="inferred from homology"/>
<evidence type="ECO:0000256" key="5">
    <source>
        <dbReference type="RuleBase" id="RU365068"/>
    </source>
</evidence>
<dbReference type="VEuPathDB" id="MicrosporidiaDB:TUBRATIS_002480"/>
<organism evidence="9 10">
    <name type="scientific">Tubulinosema ratisbonensis</name>
    <dbReference type="NCBI Taxonomy" id="291195"/>
    <lineage>
        <taxon>Eukaryota</taxon>
        <taxon>Fungi</taxon>
        <taxon>Fungi incertae sedis</taxon>
        <taxon>Microsporidia</taxon>
        <taxon>Tubulinosematoidea</taxon>
        <taxon>Tubulinosematidae</taxon>
        <taxon>Tubulinosema</taxon>
    </lineage>
</organism>
<evidence type="ECO:0000313" key="9">
    <source>
        <dbReference type="EMBL" id="RVD93223.1"/>
    </source>
</evidence>
<evidence type="ECO:0000256" key="2">
    <source>
        <dbReference type="ARBA" id="ARBA00022801"/>
    </source>
</evidence>
<dbReference type="SMART" id="SM00487">
    <property type="entry name" value="DEXDc"/>
    <property type="match status" value="1"/>
</dbReference>
<dbReference type="Proteomes" id="UP000282876">
    <property type="component" value="Unassembled WGS sequence"/>
</dbReference>
<dbReference type="GO" id="GO:0003723">
    <property type="term" value="F:RNA binding"/>
    <property type="evidence" value="ECO:0007669"/>
    <property type="project" value="UniProtKB-UniRule"/>
</dbReference>
<dbReference type="SUPFAM" id="SSF52540">
    <property type="entry name" value="P-loop containing nucleoside triphosphate hydrolases"/>
    <property type="match status" value="1"/>
</dbReference>
<comment type="catalytic activity">
    <reaction evidence="5">
        <text>ATP + H2O = ADP + phosphate + H(+)</text>
        <dbReference type="Rhea" id="RHEA:13065"/>
        <dbReference type="ChEBI" id="CHEBI:15377"/>
        <dbReference type="ChEBI" id="CHEBI:15378"/>
        <dbReference type="ChEBI" id="CHEBI:30616"/>
        <dbReference type="ChEBI" id="CHEBI:43474"/>
        <dbReference type="ChEBI" id="CHEBI:456216"/>
        <dbReference type="EC" id="3.6.4.13"/>
    </reaction>
</comment>
<feature type="domain" description="Helicase C-terminal" evidence="8">
    <location>
        <begin position="263"/>
        <end position="401"/>
    </location>
</feature>
<dbReference type="STRING" id="291195.A0A437AQD3"/>
<dbReference type="InterPro" id="IPR011545">
    <property type="entry name" value="DEAD/DEAH_box_helicase_dom"/>
</dbReference>
<evidence type="ECO:0000256" key="3">
    <source>
        <dbReference type="ARBA" id="ARBA00022840"/>
    </source>
</evidence>
<keyword evidence="4 5" id="KW-0694">RNA-binding</keyword>
<keyword evidence="5 9" id="KW-0347">Helicase</keyword>
<keyword evidence="3 5" id="KW-0067">ATP-binding</keyword>
<comment type="domain">
    <text evidence="5">The Q motif is unique to and characteristic of the DEAD box family of RNA helicases and controls ATP binding and hydrolysis.</text>
</comment>
<evidence type="ECO:0000256" key="4">
    <source>
        <dbReference type="ARBA" id="ARBA00022884"/>
    </source>
</evidence>
<dbReference type="SMART" id="SM00490">
    <property type="entry name" value="HELICc"/>
    <property type="match status" value="1"/>
</dbReference>
<accession>A0A437AQD3</accession>
<dbReference type="PANTHER" id="PTHR24031">
    <property type="entry name" value="RNA HELICASE"/>
    <property type="match status" value="1"/>
</dbReference>